<accession>A0A2T2P0S7</accession>
<name>A0A2T2P0S7_CORCC</name>
<evidence type="ECO:0000313" key="1">
    <source>
        <dbReference type="EMBL" id="PSN71285.1"/>
    </source>
</evidence>
<evidence type="ECO:0000313" key="2">
    <source>
        <dbReference type="Proteomes" id="UP000240883"/>
    </source>
</evidence>
<dbReference type="Proteomes" id="UP000240883">
    <property type="component" value="Unassembled WGS sequence"/>
</dbReference>
<proteinExistence type="predicted"/>
<sequence>MRGPPRARRHCHCSSCPVPPAVPLVLPQRQRDNWPPGPSAPYPTFTRLPRNALAVYNRPIKSPRLRPTRQFAVGMGIPFGRSQPLRPPAEAPGLLPKYLPGSAEVNSTQNCGARYVCHCSGHCIRSIRIETSANTSHRVSLLAETGPESSPSSPPCSRPRLCWSPRNNLR</sequence>
<gene>
    <name evidence="1" type="ORF">BS50DRAFT_279735</name>
</gene>
<protein>
    <submittedName>
        <fullName evidence="1">Uncharacterized protein</fullName>
    </submittedName>
</protein>
<organism evidence="1 2">
    <name type="scientific">Corynespora cassiicola Philippines</name>
    <dbReference type="NCBI Taxonomy" id="1448308"/>
    <lineage>
        <taxon>Eukaryota</taxon>
        <taxon>Fungi</taxon>
        <taxon>Dikarya</taxon>
        <taxon>Ascomycota</taxon>
        <taxon>Pezizomycotina</taxon>
        <taxon>Dothideomycetes</taxon>
        <taxon>Pleosporomycetidae</taxon>
        <taxon>Pleosporales</taxon>
        <taxon>Corynesporascaceae</taxon>
        <taxon>Corynespora</taxon>
    </lineage>
</organism>
<keyword evidence="2" id="KW-1185">Reference proteome</keyword>
<dbReference type="AlphaFoldDB" id="A0A2T2P0S7"/>
<reference evidence="1 2" key="1">
    <citation type="journal article" date="2018" name="Front. Microbiol.">
        <title>Genome-Wide Analysis of Corynespora cassiicola Leaf Fall Disease Putative Effectors.</title>
        <authorList>
            <person name="Lopez D."/>
            <person name="Ribeiro S."/>
            <person name="Label P."/>
            <person name="Fumanal B."/>
            <person name="Venisse J.S."/>
            <person name="Kohler A."/>
            <person name="de Oliveira R.R."/>
            <person name="Labutti K."/>
            <person name="Lipzen A."/>
            <person name="Lail K."/>
            <person name="Bauer D."/>
            <person name="Ohm R.A."/>
            <person name="Barry K.W."/>
            <person name="Spatafora J."/>
            <person name="Grigoriev I.V."/>
            <person name="Martin F.M."/>
            <person name="Pujade-Renaud V."/>
        </authorList>
    </citation>
    <scope>NUCLEOTIDE SEQUENCE [LARGE SCALE GENOMIC DNA]</scope>
    <source>
        <strain evidence="1 2">Philippines</strain>
    </source>
</reference>
<dbReference type="EMBL" id="KZ678131">
    <property type="protein sequence ID" value="PSN71285.1"/>
    <property type="molecule type" value="Genomic_DNA"/>
</dbReference>